<comment type="caution">
    <text evidence="1">The sequence shown here is derived from an EMBL/GenBank/DDBJ whole genome shotgun (WGS) entry which is preliminary data.</text>
</comment>
<evidence type="ECO:0000313" key="2">
    <source>
        <dbReference type="Proteomes" id="UP000004956"/>
    </source>
</evidence>
<accession>H3KCX9</accession>
<evidence type="ECO:0008006" key="3">
    <source>
        <dbReference type="Google" id="ProtNLM"/>
    </source>
</evidence>
<dbReference type="AlphaFoldDB" id="H3KCX9"/>
<dbReference type="RefSeq" id="WP_008541160.1">
    <property type="nucleotide sequence ID" value="NZ_JH604892.1"/>
</dbReference>
<dbReference type="PANTHER" id="PTHR36455">
    <property type="match status" value="1"/>
</dbReference>
<dbReference type="OrthoDB" id="9801450at2"/>
<dbReference type="PANTHER" id="PTHR36455:SF1">
    <property type="entry name" value="BLR8292 PROTEIN"/>
    <property type="match status" value="1"/>
</dbReference>
<name>H3KCX9_9BURK</name>
<dbReference type="EMBL" id="AFBQ01000069">
    <property type="protein sequence ID" value="EHY32028.1"/>
    <property type="molecule type" value="Genomic_DNA"/>
</dbReference>
<dbReference type="Proteomes" id="UP000004956">
    <property type="component" value="Unassembled WGS sequence"/>
</dbReference>
<dbReference type="NCBIfam" id="NF033819">
    <property type="entry name" value="IS66_TnpB"/>
    <property type="match status" value="1"/>
</dbReference>
<proteinExistence type="predicted"/>
<protein>
    <recommendedName>
        <fullName evidence="3">Transposase</fullName>
    </recommendedName>
</protein>
<reference evidence="1 2" key="1">
    <citation type="submission" date="2011-11" db="EMBL/GenBank/DDBJ databases">
        <authorList>
            <person name="Weinstock G."/>
            <person name="Sodergren E."/>
            <person name="Clifton S."/>
            <person name="Fulton L."/>
            <person name="Fulton B."/>
            <person name="Courtney L."/>
            <person name="Fronick C."/>
            <person name="Harrison M."/>
            <person name="Strong C."/>
            <person name="Farmer C."/>
            <person name="Delahaunty K."/>
            <person name="Markovic C."/>
            <person name="Hall O."/>
            <person name="Minx P."/>
            <person name="Tomlinson C."/>
            <person name="Mitreva M."/>
            <person name="Hou S."/>
            <person name="Chen J."/>
            <person name="Wollam A."/>
            <person name="Pepin K.H."/>
            <person name="Johnson M."/>
            <person name="Bhonagiri V."/>
            <person name="Zhang X."/>
            <person name="Suruliraj S."/>
            <person name="Warren W."/>
            <person name="Chinwalla A."/>
            <person name="Mardis E.R."/>
            <person name="Wilson R.K."/>
        </authorList>
    </citation>
    <scope>NUCLEOTIDE SEQUENCE [LARGE SCALE GENOMIC DNA]</scope>
    <source>
        <strain evidence="1 2">YIT 11816</strain>
    </source>
</reference>
<dbReference type="STRING" id="762967.HMPREF9440_00583"/>
<sequence length="113" mass="12750">MKLDFGNRRVTLVVSPVDLRMGFNKLALMADVYLDIDLGRKEDVVVFVSKSRSLCKVIYRDEKGSVTILRRLNAGRFAQILMEAEGPAAMTLTNEKLAAYLDGETLQIRRTEL</sequence>
<dbReference type="Pfam" id="PF05717">
    <property type="entry name" value="TnpB_IS66"/>
    <property type="match status" value="1"/>
</dbReference>
<gene>
    <name evidence="1" type="ORF">HMPREF9440_00583</name>
</gene>
<dbReference type="HOGENOM" id="CLU_169066_0_0_4"/>
<dbReference type="InterPro" id="IPR008878">
    <property type="entry name" value="Transposase_IS66_Orf2"/>
</dbReference>
<evidence type="ECO:0000313" key="1">
    <source>
        <dbReference type="EMBL" id="EHY32028.1"/>
    </source>
</evidence>
<feature type="non-terminal residue" evidence="1">
    <location>
        <position position="113"/>
    </location>
</feature>
<organism evidence="1 2">
    <name type="scientific">Sutterella parvirubra YIT 11816</name>
    <dbReference type="NCBI Taxonomy" id="762967"/>
    <lineage>
        <taxon>Bacteria</taxon>
        <taxon>Pseudomonadati</taxon>
        <taxon>Pseudomonadota</taxon>
        <taxon>Betaproteobacteria</taxon>
        <taxon>Burkholderiales</taxon>
        <taxon>Sutterellaceae</taxon>
        <taxon>Sutterella</taxon>
    </lineage>
</organism>
<keyword evidence="2" id="KW-1185">Reference proteome</keyword>